<evidence type="ECO:0000313" key="2">
    <source>
        <dbReference type="EMBL" id="XDQ67304.1"/>
    </source>
</evidence>
<organism evidence="2">
    <name type="scientific">Streptomyces sp. R35</name>
    <dbReference type="NCBI Taxonomy" id="3238630"/>
    <lineage>
        <taxon>Bacteria</taxon>
        <taxon>Bacillati</taxon>
        <taxon>Actinomycetota</taxon>
        <taxon>Actinomycetes</taxon>
        <taxon>Kitasatosporales</taxon>
        <taxon>Streptomycetaceae</taxon>
        <taxon>Streptomyces</taxon>
    </lineage>
</organism>
<protein>
    <recommendedName>
        <fullName evidence="3">Lipoprotein</fullName>
    </recommendedName>
</protein>
<reference evidence="2" key="1">
    <citation type="submission" date="2024-07" db="EMBL/GenBank/DDBJ databases">
        <authorList>
            <person name="Yu S.T."/>
        </authorList>
    </citation>
    <scope>NUCLEOTIDE SEQUENCE</scope>
    <source>
        <strain evidence="2">R35</strain>
    </source>
</reference>
<dbReference type="EMBL" id="CP163440">
    <property type="protein sequence ID" value="XDQ67304.1"/>
    <property type="molecule type" value="Genomic_DNA"/>
</dbReference>
<evidence type="ECO:0008006" key="3">
    <source>
        <dbReference type="Google" id="ProtNLM"/>
    </source>
</evidence>
<dbReference type="RefSeq" id="WP_369264227.1">
    <property type="nucleotide sequence ID" value="NZ_CP163440.1"/>
</dbReference>
<accession>A0AB39SJL3</accession>
<proteinExistence type="predicted"/>
<name>A0AB39SJL3_9ACTN</name>
<feature type="region of interest" description="Disordered" evidence="1">
    <location>
        <begin position="37"/>
        <end position="118"/>
    </location>
</feature>
<evidence type="ECO:0000256" key="1">
    <source>
        <dbReference type="SAM" id="MobiDB-lite"/>
    </source>
</evidence>
<feature type="compositionally biased region" description="Low complexity" evidence="1">
    <location>
        <begin position="47"/>
        <end position="57"/>
    </location>
</feature>
<sequence>MITPTEGPYVRCTTKRVLRGAGVGVLVLSLALTGCQGKKNKKKSRGKSSTSRSRTIGGTSGGTSGGSSSKSVGSLSGARQAQSVLPPADSMPTALRTVTSPLSSRAKAPTSCKDPSSKCKNAVAHGDVGYRGTDITSFDVIVYSNARAAKKAFTSWDSHIRNSASKYQVLDAATYDAASVTFQFKSASDANVRETVILQGKFIGTLDYRDDTDFVNAGASDTLAGLARMYAERLRQVAADETPTASAAGLKVS</sequence>
<gene>
    <name evidence="2" type="ORF">AB5J50_44280</name>
</gene>
<dbReference type="AlphaFoldDB" id="A0AB39SJL3"/>
<feature type="compositionally biased region" description="Low complexity" evidence="1">
    <location>
        <begin position="66"/>
        <end position="77"/>
    </location>
</feature>